<organism evidence="6 7">
    <name type="scientific">Devosia algicola</name>
    <dbReference type="NCBI Taxonomy" id="3026418"/>
    <lineage>
        <taxon>Bacteria</taxon>
        <taxon>Pseudomonadati</taxon>
        <taxon>Pseudomonadota</taxon>
        <taxon>Alphaproteobacteria</taxon>
        <taxon>Hyphomicrobiales</taxon>
        <taxon>Devosiaceae</taxon>
        <taxon>Devosia</taxon>
    </lineage>
</organism>
<dbReference type="EC" id="3.2.2.-" evidence="5"/>
<dbReference type="CDD" id="cd00540">
    <property type="entry name" value="AAG"/>
    <property type="match status" value="1"/>
</dbReference>
<evidence type="ECO:0000256" key="4">
    <source>
        <dbReference type="ARBA" id="ARBA00023204"/>
    </source>
</evidence>
<dbReference type="NCBIfam" id="TIGR00567">
    <property type="entry name" value="3mg"/>
    <property type="match status" value="1"/>
</dbReference>
<evidence type="ECO:0000313" key="7">
    <source>
        <dbReference type="Proteomes" id="UP001220530"/>
    </source>
</evidence>
<keyword evidence="2 5" id="KW-0227">DNA damage</keyword>
<evidence type="ECO:0000256" key="5">
    <source>
        <dbReference type="HAMAP-Rule" id="MF_00527"/>
    </source>
</evidence>
<dbReference type="HAMAP" id="MF_00527">
    <property type="entry name" value="3MGH"/>
    <property type="match status" value="1"/>
</dbReference>
<evidence type="ECO:0000256" key="1">
    <source>
        <dbReference type="ARBA" id="ARBA00009232"/>
    </source>
</evidence>
<protein>
    <recommendedName>
        <fullName evidence="5">Putative 3-methyladenine DNA glycosylase</fullName>
        <ecNumber evidence="5">3.2.2.-</ecNumber>
    </recommendedName>
</protein>
<dbReference type="SUPFAM" id="SSF50486">
    <property type="entry name" value="FMT C-terminal domain-like"/>
    <property type="match status" value="1"/>
</dbReference>
<keyword evidence="3 5" id="KW-0378">Hydrolase</keyword>
<dbReference type="Pfam" id="PF02245">
    <property type="entry name" value="Pur_DNA_glyco"/>
    <property type="match status" value="1"/>
</dbReference>
<keyword evidence="7" id="KW-1185">Reference proteome</keyword>
<accession>A0ABY7YQ32</accession>
<dbReference type="RefSeq" id="WP_282219795.1">
    <property type="nucleotide sequence ID" value="NZ_CP118246.1"/>
</dbReference>
<dbReference type="InterPro" id="IPR011034">
    <property type="entry name" value="Formyl_transferase-like_C_sf"/>
</dbReference>
<comment type="similarity">
    <text evidence="1 5">Belongs to the DNA glycosylase MPG family.</text>
</comment>
<dbReference type="NCBIfam" id="NF002003">
    <property type="entry name" value="PRK00802.1-3"/>
    <property type="match status" value="1"/>
</dbReference>
<evidence type="ECO:0000256" key="2">
    <source>
        <dbReference type="ARBA" id="ARBA00022763"/>
    </source>
</evidence>
<gene>
    <name evidence="6" type="ORF">PSQ19_04565</name>
</gene>
<dbReference type="PANTHER" id="PTHR10429">
    <property type="entry name" value="DNA-3-METHYLADENINE GLYCOSYLASE"/>
    <property type="match status" value="1"/>
</dbReference>
<name>A0ABY7YQ32_9HYPH</name>
<keyword evidence="4 5" id="KW-0234">DNA repair</keyword>
<keyword evidence="6" id="KW-0326">Glycosidase</keyword>
<reference evidence="6 7" key="1">
    <citation type="submission" date="2023-02" db="EMBL/GenBank/DDBJ databases">
        <title>Devosia algicola sp. nov., isolated from the phycosphere of marine algae.</title>
        <authorList>
            <person name="Kim J.M."/>
            <person name="Lee J.K."/>
            <person name="Choi B.J."/>
            <person name="Bayburt H."/>
            <person name="Jeon C.O."/>
        </authorList>
    </citation>
    <scope>NUCLEOTIDE SEQUENCE [LARGE SCALE GENOMIC DNA]</scope>
    <source>
        <strain evidence="6 7">G20-9</strain>
    </source>
</reference>
<dbReference type="Gene3D" id="3.10.300.10">
    <property type="entry name" value="Methylpurine-DNA glycosylase (MPG)"/>
    <property type="match status" value="1"/>
</dbReference>
<proteinExistence type="inferred from homology"/>
<evidence type="ECO:0000313" key="6">
    <source>
        <dbReference type="EMBL" id="WDR03401.1"/>
    </source>
</evidence>
<dbReference type="Proteomes" id="UP001220530">
    <property type="component" value="Chromosome"/>
</dbReference>
<dbReference type="GO" id="GO:0016798">
    <property type="term" value="F:hydrolase activity, acting on glycosyl bonds"/>
    <property type="evidence" value="ECO:0007669"/>
    <property type="project" value="UniProtKB-KW"/>
</dbReference>
<dbReference type="PANTHER" id="PTHR10429:SF0">
    <property type="entry name" value="DNA-3-METHYLADENINE GLYCOSYLASE"/>
    <property type="match status" value="1"/>
</dbReference>
<dbReference type="InterPro" id="IPR003180">
    <property type="entry name" value="MPG"/>
</dbReference>
<evidence type="ECO:0000256" key="3">
    <source>
        <dbReference type="ARBA" id="ARBA00022801"/>
    </source>
</evidence>
<dbReference type="InterPro" id="IPR036995">
    <property type="entry name" value="MPG_sf"/>
</dbReference>
<dbReference type="EMBL" id="CP118246">
    <property type="protein sequence ID" value="WDR03401.1"/>
    <property type="molecule type" value="Genomic_DNA"/>
</dbReference>
<sequence length="189" mass="20736">MTALERRFFDRDAVSVAADLIGATLLVNGVGGHIVETEAYTPDDPASHSFNGPTPRNRAMFGPHGHAYVYRIYGIHWCLNFVCHPAHAVLIRALEPLAGLETMAYRRGLDKPRLLCAGPGRLAQALGINGTFDGLPLDQQPFQLQPPVLSHSITAAQRIGISKARERDWRFCHTGSRFLSKPLPRATSS</sequence>